<dbReference type="OrthoDB" id="887702at2759"/>
<keyword evidence="2 8" id="KW-0812">Transmembrane</keyword>
<dbReference type="GO" id="GO:0005886">
    <property type="term" value="C:plasma membrane"/>
    <property type="evidence" value="ECO:0007669"/>
    <property type="project" value="TreeGrafter"/>
</dbReference>
<dbReference type="SMART" id="SM00248">
    <property type="entry name" value="ANK"/>
    <property type="match status" value="5"/>
</dbReference>
<evidence type="ECO:0000256" key="8">
    <source>
        <dbReference type="SAM" id="Phobius"/>
    </source>
</evidence>
<feature type="domain" description="PGG" evidence="9">
    <location>
        <begin position="248"/>
        <end position="368"/>
    </location>
</feature>
<dbReference type="PANTHER" id="PTHR24186">
    <property type="entry name" value="PROTEIN PHOSPHATASE 1 REGULATORY SUBUNIT"/>
    <property type="match status" value="1"/>
</dbReference>
<evidence type="ECO:0000256" key="4">
    <source>
        <dbReference type="ARBA" id="ARBA00022989"/>
    </source>
</evidence>
<keyword evidence="3" id="KW-0677">Repeat</keyword>
<evidence type="ECO:0000256" key="5">
    <source>
        <dbReference type="ARBA" id="ARBA00023043"/>
    </source>
</evidence>
<reference evidence="10 11" key="1">
    <citation type="journal article" date="2015" name="Proc. Natl. Acad. Sci. U.S.A.">
        <title>The resurrection genome of Boea hygrometrica: A blueprint for survival of dehydration.</title>
        <authorList>
            <person name="Xiao L."/>
            <person name="Yang G."/>
            <person name="Zhang L."/>
            <person name="Yang X."/>
            <person name="Zhao S."/>
            <person name="Ji Z."/>
            <person name="Zhou Q."/>
            <person name="Hu M."/>
            <person name="Wang Y."/>
            <person name="Chen M."/>
            <person name="Xu Y."/>
            <person name="Jin H."/>
            <person name="Xiao X."/>
            <person name="Hu G."/>
            <person name="Bao F."/>
            <person name="Hu Y."/>
            <person name="Wan P."/>
            <person name="Li L."/>
            <person name="Deng X."/>
            <person name="Kuang T."/>
            <person name="Xiang C."/>
            <person name="Zhu J.K."/>
            <person name="Oliver M.J."/>
            <person name="He Y."/>
        </authorList>
    </citation>
    <scope>NUCLEOTIDE SEQUENCE [LARGE SCALE GENOMIC DNA]</scope>
    <source>
        <strain evidence="11">cv. XS01</strain>
    </source>
</reference>
<dbReference type="SUPFAM" id="SSF48403">
    <property type="entry name" value="Ankyrin repeat"/>
    <property type="match status" value="1"/>
</dbReference>
<organism evidence="10 11">
    <name type="scientific">Dorcoceras hygrometricum</name>
    <dbReference type="NCBI Taxonomy" id="472368"/>
    <lineage>
        <taxon>Eukaryota</taxon>
        <taxon>Viridiplantae</taxon>
        <taxon>Streptophyta</taxon>
        <taxon>Embryophyta</taxon>
        <taxon>Tracheophyta</taxon>
        <taxon>Spermatophyta</taxon>
        <taxon>Magnoliopsida</taxon>
        <taxon>eudicotyledons</taxon>
        <taxon>Gunneridae</taxon>
        <taxon>Pentapetalae</taxon>
        <taxon>asterids</taxon>
        <taxon>lamiids</taxon>
        <taxon>Lamiales</taxon>
        <taxon>Gesneriaceae</taxon>
        <taxon>Didymocarpoideae</taxon>
        <taxon>Trichosporeae</taxon>
        <taxon>Loxocarpinae</taxon>
        <taxon>Dorcoceras</taxon>
    </lineage>
</organism>
<dbReference type="InterPro" id="IPR026961">
    <property type="entry name" value="PGG_dom"/>
</dbReference>
<feature type="transmembrane region" description="Helical" evidence="8">
    <location>
        <begin position="346"/>
        <end position="370"/>
    </location>
</feature>
<keyword evidence="6 8" id="KW-0472">Membrane</keyword>
<dbReference type="PANTHER" id="PTHR24186:SF37">
    <property type="entry name" value="PGG DOMAIN-CONTAINING PROTEIN"/>
    <property type="match status" value="1"/>
</dbReference>
<evidence type="ECO:0000256" key="6">
    <source>
        <dbReference type="ARBA" id="ARBA00023136"/>
    </source>
</evidence>
<dbReference type="PROSITE" id="PS50088">
    <property type="entry name" value="ANK_REPEAT"/>
    <property type="match status" value="3"/>
</dbReference>
<keyword evidence="10" id="KW-0371">Homeobox</keyword>
<feature type="repeat" description="ANK" evidence="7">
    <location>
        <begin position="71"/>
        <end position="103"/>
    </location>
</feature>
<dbReference type="Pfam" id="PF13962">
    <property type="entry name" value="PGG"/>
    <property type="match status" value="1"/>
</dbReference>
<feature type="transmembrane region" description="Helical" evidence="8">
    <location>
        <begin position="315"/>
        <end position="334"/>
    </location>
</feature>
<keyword evidence="4 8" id="KW-1133">Transmembrane helix</keyword>
<dbReference type="Pfam" id="PF00023">
    <property type="entry name" value="Ank"/>
    <property type="match status" value="1"/>
</dbReference>
<feature type="repeat" description="ANK" evidence="7">
    <location>
        <begin position="105"/>
        <end position="127"/>
    </location>
</feature>
<keyword evidence="11" id="KW-1185">Reference proteome</keyword>
<dbReference type="InterPro" id="IPR002110">
    <property type="entry name" value="Ankyrin_rpt"/>
</dbReference>
<evidence type="ECO:0000256" key="7">
    <source>
        <dbReference type="PROSITE-ProRule" id="PRU00023"/>
    </source>
</evidence>
<dbReference type="GO" id="GO:0003677">
    <property type="term" value="F:DNA binding"/>
    <property type="evidence" value="ECO:0007669"/>
    <property type="project" value="UniProtKB-KW"/>
</dbReference>
<feature type="repeat" description="ANK" evidence="7">
    <location>
        <begin position="174"/>
        <end position="198"/>
    </location>
</feature>
<comment type="subcellular location">
    <subcellularLocation>
        <location evidence="1">Membrane</location>
        <topology evidence="1">Multi-pass membrane protein</topology>
    </subcellularLocation>
</comment>
<accession>A0A2Z7CZ70</accession>
<keyword evidence="10" id="KW-0238">DNA-binding</keyword>
<feature type="transmembrane region" description="Helical" evidence="8">
    <location>
        <begin position="382"/>
        <end position="403"/>
    </location>
</feature>
<dbReference type="Gene3D" id="1.25.40.20">
    <property type="entry name" value="Ankyrin repeat-containing domain"/>
    <property type="match status" value="1"/>
</dbReference>
<dbReference type="AlphaFoldDB" id="A0A2Z7CZ70"/>
<evidence type="ECO:0000313" key="10">
    <source>
        <dbReference type="EMBL" id="KZV50166.1"/>
    </source>
</evidence>
<evidence type="ECO:0000259" key="9">
    <source>
        <dbReference type="Pfam" id="PF13962"/>
    </source>
</evidence>
<gene>
    <name evidence="10" type="ORF">F511_21927</name>
</gene>
<sequence>MAENKLYEAALANDAASLHRLLEEDPFLLDRVSYTCINKTPLHVATMRGNLRFVQEILNRNLELAEALDSQQSSPLHVASAKGYLDIARTLFSAAPDMCLSRDFGGKNPLHLAAIKGHVRVLAELVRVCPLAAREKVEGGGTVLHLCVKYGRLDCLRILVPVLSEEIVNAKDNDGDTIMHLALRDKQVEIIQYLAETGKTNMNAKDSKGRTVLDILDETSEDDAVSDIRRILQPSVCKSSGPRTQPVKWLSKKRDSIMVVAILIATMAFQAGVSPPGGLWQENSTQDSQGNPLLHPRLAGESVMSYNHPKYFGNFIRVNTVAFVSSLSIILLLISGLPFKRRLFMWFLMVTMWLTVTSIAVTYGVAILAITPKMYRKSLSHVVETAITVWCCVMGILLIGNTVRLIDKWLKRRGIAIRPFARFRNSAQVGVKHDLNGSQASV</sequence>
<keyword evidence="5 7" id="KW-0040">ANK repeat</keyword>
<dbReference type="EMBL" id="KQ992531">
    <property type="protein sequence ID" value="KZV50166.1"/>
    <property type="molecule type" value="Genomic_DNA"/>
</dbReference>
<evidence type="ECO:0000313" key="11">
    <source>
        <dbReference type="Proteomes" id="UP000250235"/>
    </source>
</evidence>
<dbReference type="Proteomes" id="UP000250235">
    <property type="component" value="Unassembled WGS sequence"/>
</dbReference>
<evidence type="ECO:0000256" key="2">
    <source>
        <dbReference type="ARBA" id="ARBA00022692"/>
    </source>
</evidence>
<dbReference type="Pfam" id="PF12796">
    <property type="entry name" value="Ank_2"/>
    <property type="match status" value="2"/>
</dbReference>
<protein>
    <submittedName>
        <fullName evidence="10">Homeobox protein Wariai-like</fullName>
    </submittedName>
</protein>
<dbReference type="InterPro" id="IPR036770">
    <property type="entry name" value="Ankyrin_rpt-contain_sf"/>
</dbReference>
<evidence type="ECO:0000256" key="3">
    <source>
        <dbReference type="ARBA" id="ARBA00022737"/>
    </source>
</evidence>
<dbReference type="PROSITE" id="PS50297">
    <property type="entry name" value="ANK_REP_REGION"/>
    <property type="match status" value="2"/>
</dbReference>
<name>A0A2Z7CZ70_9LAMI</name>
<proteinExistence type="predicted"/>
<evidence type="ECO:0000256" key="1">
    <source>
        <dbReference type="ARBA" id="ARBA00004141"/>
    </source>
</evidence>
<feature type="transmembrane region" description="Helical" evidence="8">
    <location>
        <begin position="256"/>
        <end position="273"/>
    </location>
</feature>